<evidence type="ECO:0000313" key="6">
    <source>
        <dbReference type="EMBL" id="PTX82006.1"/>
    </source>
</evidence>
<dbReference type="AlphaFoldDB" id="A0A0F1PHW8"/>
<dbReference type="GO" id="GO:0003677">
    <property type="term" value="F:DNA binding"/>
    <property type="evidence" value="ECO:0007669"/>
    <property type="project" value="UniProtKB-KW"/>
</dbReference>
<reference evidence="5 8" key="2">
    <citation type="journal article" date="2017" name="J. Antimicrob. Chemother.">
        <title>Characterization of the population structure, drug resistance mechanisms and plasmids of the community-associated Enterobacter cloacae complex in China.</title>
        <authorList>
            <person name="Zhou K."/>
            <person name="Yu W."/>
            <person name="Cao X."/>
            <person name="Shen P."/>
            <person name="Lu H."/>
            <person name="Luo Q."/>
            <person name="Rossen J.W.A."/>
            <person name="Xiao Y."/>
        </authorList>
    </citation>
    <scope>NUCLEOTIDE SEQUENCE [LARGE SCALE GENOMIC DNA]</scope>
    <source>
        <strain evidence="5 8">ECC904</strain>
    </source>
</reference>
<dbReference type="RefSeq" id="WP_015570093.1">
    <property type="nucleotide sequence ID" value="NZ_AMGJ01000023.1"/>
</dbReference>
<reference evidence="3 7" key="1">
    <citation type="submission" date="2016-03" db="EMBL/GenBank/DDBJ databases">
        <authorList>
            <consortium name="Pathogen Informatics"/>
        </authorList>
    </citation>
    <scope>NUCLEOTIDE SEQUENCE [LARGE SCALE GENOMIC DNA]</scope>
    <source>
        <strain evidence="7">e1424</strain>
        <strain evidence="3">E1424</strain>
    </source>
</reference>
<comment type="caution">
    <text evidence="5">The sequence shown here is derived from an EMBL/GenBank/DDBJ whole genome shotgun (WGS) entry which is preliminary data.</text>
</comment>
<sequence>MQNKKTIHVAVVDSCEFTMIGLQSLGKREPDEKHDVIFHGFTHIEELAMSEQLFDIIIYDPLNTRHFRVTTNDDILCIKQKQVTAKIYIYSLSAGYLKFKHVDGVISKRVSLGDIKALWQILMSQTPQESGRYNVGMTTRLRTPARLSSEEASVLRGYSCNLKTKQIARQLGCNVRLVYFYKNNAMNKLKAVRGPSFYQSIRWILN</sequence>
<dbReference type="EMBL" id="PNXT01000002">
    <property type="protein sequence ID" value="PTX82006.1"/>
    <property type="molecule type" value="Genomic_DNA"/>
</dbReference>
<dbReference type="Proteomes" id="UP000076205">
    <property type="component" value="Unassembled WGS sequence"/>
</dbReference>
<reference evidence="4 10" key="4">
    <citation type="submission" date="2019-09" db="EMBL/GenBank/DDBJ databases">
        <title>Reversal of blaTEM antimicrobial resistance by CRISPR-Cas9 in clinical E. coli and other Enterobacteriaceae strains.</title>
        <authorList>
            <person name="Tagliaferri T."/>
            <person name="Guimaraes N."/>
            <person name="Pereira M."/>
            <person name="Felicori L."/>
            <person name="Horz H.-P."/>
            <person name="Santos S."/>
            <person name="Mendes T."/>
        </authorList>
    </citation>
    <scope>NUCLEOTIDE SEQUENCE [LARGE SCALE GENOMIC DNA]</scope>
    <source>
        <strain evidence="4 10">E2_blaTEM_MG</strain>
    </source>
</reference>
<organism evidence="5 8">
    <name type="scientific">Enterobacter hormaechei</name>
    <dbReference type="NCBI Taxonomy" id="158836"/>
    <lineage>
        <taxon>Bacteria</taxon>
        <taxon>Pseudomonadati</taxon>
        <taxon>Pseudomonadota</taxon>
        <taxon>Gammaproteobacteria</taxon>
        <taxon>Enterobacterales</taxon>
        <taxon>Enterobacteriaceae</taxon>
        <taxon>Enterobacter</taxon>
        <taxon>Enterobacter cloacae complex</taxon>
    </lineage>
</organism>
<dbReference type="Proteomes" id="UP000244004">
    <property type="component" value="Unassembled WGS sequence"/>
</dbReference>
<reference evidence="6 9" key="3">
    <citation type="submission" date="2018-01" db="EMBL/GenBank/DDBJ databases">
        <title>Geographic spread and resistance mechanisms of dominant carbapenem-resistant Enterobacter cloacae complex clones ST171 and ST78.</title>
        <authorList>
            <person name="Gomez-Simmonds A."/>
            <person name="Annavajhala M.K."/>
            <person name="Wang Z."/>
            <person name="Macesic N."/>
            <person name="Hu Y."/>
            <person name="Giddins M.J."/>
            <person name="O'Malley A."/>
            <person name="Toussaint N.C."/>
            <person name="Whittier S."/>
            <person name="Torres V.J."/>
            <person name="Uhlemann A.-C."/>
        </authorList>
    </citation>
    <scope>NUCLEOTIDE SEQUENCE [LARGE SCALE GENOMIC DNA]</scope>
    <source>
        <strain evidence="6 9">78</strain>
    </source>
</reference>
<dbReference type="SMART" id="SM00421">
    <property type="entry name" value="HTH_LUXR"/>
    <property type="match status" value="1"/>
</dbReference>
<dbReference type="InterPro" id="IPR000792">
    <property type="entry name" value="Tscrpt_reg_LuxR_C"/>
</dbReference>
<dbReference type="Proteomes" id="UP000229974">
    <property type="component" value="Unassembled WGS sequence"/>
</dbReference>
<dbReference type="Pfam" id="PF00196">
    <property type="entry name" value="GerE"/>
    <property type="match status" value="1"/>
</dbReference>
<dbReference type="Gene3D" id="1.10.10.10">
    <property type="entry name" value="Winged helix-like DNA-binding domain superfamily/Winged helix DNA-binding domain"/>
    <property type="match status" value="1"/>
</dbReference>
<keyword evidence="1 3" id="KW-0238">DNA-binding</keyword>
<dbReference type="InterPro" id="IPR036388">
    <property type="entry name" value="WH-like_DNA-bd_sf"/>
</dbReference>
<dbReference type="OrthoDB" id="6601786at2"/>
<dbReference type="InterPro" id="IPR016032">
    <property type="entry name" value="Sig_transdc_resp-reg_C-effctor"/>
</dbReference>
<feature type="domain" description="HTH luxR-type" evidence="2">
    <location>
        <begin position="144"/>
        <end position="201"/>
    </location>
</feature>
<evidence type="ECO:0000313" key="10">
    <source>
        <dbReference type="Proteomes" id="UP000476281"/>
    </source>
</evidence>
<evidence type="ECO:0000259" key="2">
    <source>
        <dbReference type="SMART" id="SM00421"/>
    </source>
</evidence>
<dbReference type="GeneID" id="99703760"/>
<dbReference type="Proteomes" id="UP000476281">
    <property type="component" value="Unassembled WGS sequence"/>
</dbReference>
<dbReference type="EMBL" id="WBSZ01000077">
    <property type="protein sequence ID" value="KAB2528644.1"/>
    <property type="molecule type" value="Genomic_DNA"/>
</dbReference>
<proteinExistence type="predicted"/>
<dbReference type="EMBL" id="NEEW01000013">
    <property type="protein sequence ID" value="PJD80034.1"/>
    <property type="molecule type" value="Genomic_DNA"/>
</dbReference>
<accession>A0A267WFJ0</accession>
<accession>A0A331W5V5</accession>
<dbReference type="SUPFAM" id="SSF46894">
    <property type="entry name" value="C-terminal effector domain of the bipartite response regulators"/>
    <property type="match status" value="1"/>
</dbReference>
<accession>A0A155C500</accession>
<evidence type="ECO:0000313" key="5">
    <source>
        <dbReference type="EMBL" id="PJD80034.1"/>
    </source>
</evidence>
<dbReference type="KEGG" id="ehm:AB284_01935"/>
<evidence type="ECO:0000313" key="8">
    <source>
        <dbReference type="Proteomes" id="UP000229974"/>
    </source>
</evidence>
<evidence type="ECO:0000313" key="4">
    <source>
        <dbReference type="EMBL" id="KAB2528644.1"/>
    </source>
</evidence>
<protein>
    <submittedName>
        <fullName evidence="6">DNA-binding response regulator</fullName>
    </submittedName>
    <submittedName>
        <fullName evidence="5">LuxR family transcriptional regulator</fullName>
    </submittedName>
    <submittedName>
        <fullName evidence="3">Response regulator containing a CheY-like receiver domain and an HTH DNA-binding domain</fullName>
    </submittedName>
    <submittedName>
        <fullName evidence="4">Response regulator transcription factor</fullName>
    </submittedName>
</protein>
<evidence type="ECO:0000313" key="7">
    <source>
        <dbReference type="Proteomes" id="UP000076205"/>
    </source>
</evidence>
<evidence type="ECO:0000313" key="9">
    <source>
        <dbReference type="Proteomes" id="UP000244004"/>
    </source>
</evidence>
<evidence type="ECO:0000313" key="3">
    <source>
        <dbReference type="EMBL" id="CZX97331.1"/>
    </source>
</evidence>
<accession>A0A0F1PHW8</accession>
<evidence type="ECO:0000256" key="1">
    <source>
        <dbReference type="ARBA" id="ARBA00023125"/>
    </source>
</evidence>
<dbReference type="GO" id="GO:0006355">
    <property type="term" value="P:regulation of DNA-templated transcription"/>
    <property type="evidence" value="ECO:0007669"/>
    <property type="project" value="InterPro"/>
</dbReference>
<dbReference type="EMBL" id="FJYW01000009">
    <property type="protein sequence ID" value="CZX97331.1"/>
    <property type="molecule type" value="Genomic_DNA"/>
</dbReference>
<gene>
    <name evidence="5" type="ORF">B9Q30_21855</name>
    <name evidence="6" type="ORF">C1O12_21405</name>
    <name evidence="4" type="ORF">F9C29_04815</name>
    <name evidence="3" type="ORF">SAMEA2273352_03834</name>
</gene>
<name>A0A0F1PHW8_9ENTR</name>